<accession>A0AAD1TG08</accession>
<name>A0AAD1TG08_PELCU</name>
<organism evidence="1 2">
    <name type="scientific">Pelobates cultripes</name>
    <name type="common">Western spadefoot toad</name>
    <dbReference type="NCBI Taxonomy" id="61616"/>
    <lineage>
        <taxon>Eukaryota</taxon>
        <taxon>Metazoa</taxon>
        <taxon>Chordata</taxon>
        <taxon>Craniata</taxon>
        <taxon>Vertebrata</taxon>
        <taxon>Euteleostomi</taxon>
        <taxon>Amphibia</taxon>
        <taxon>Batrachia</taxon>
        <taxon>Anura</taxon>
        <taxon>Pelobatoidea</taxon>
        <taxon>Pelobatidae</taxon>
        <taxon>Pelobates</taxon>
    </lineage>
</organism>
<dbReference type="Proteomes" id="UP001295444">
    <property type="component" value="Chromosome 11"/>
</dbReference>
<evidence type="ECO:0000313" key="2">
    <source>
        <dbReference type="Proteomes" id="UP001295444"/>
    </source>
</evidence>
<dbReference type="EMBL" id="OW240922">
    <property type="protein sequence ID" value="CAH2322689.1"/>
    <property type="molecule type" value="Genomic_DNA"/>
</dbReference>
<reference evidence="1" key="1">
    <citation type="submission" date="2022-03" db="EMBL/GenBank/DDBJ databases">
        <authorList>
            <person name="Alioto T."/>
            <person name="Alioto T."/>
            <person name="Gomez Garrido J."/>
        </authorList>
    </citation>
    <scope>NUCLEOTIDE SEQUENCE</scope>
</reference>
<sequence>MVESQRVLDAIEEIGEVAKKLMDPEMQKVYFMILDKIKTKIRASPLDQVQLSHAHDLLDTITRNLRGGKIRTDHIRYFLYFAQSDKLDRLLATWDQQLLKRT</sequence>
<keyword evidence="2" id="KW-1185">Reference proteome</keyword>
<protein>
    <submittedName>
        <fullName evidence="1">Uncharacterized protein</fullName>
    </submittedName>
</protein>
<dbReference type="AlphaFoldDB" id="A0AAD1TG08"/>
<evidence type="ECO:0000313" key="1">
    <source>
        <dbReference type="EMBL" id="CAH2322689.1"/>
    </source>
</evidence>
<proteinExistence type="predicted"/>
<gene>
    <name evidence="1" type="ORF">PECUL_23A025239</name>
</gene>